<proteinExistence type="predicted"/>
<protein>
    <submittedName>
        <fullName evidence="1">Uncharacterized protein</fullName>
    </submittedName>
</protein>
<gene>
    <name evidence="1" type="ORF">DSO57_1036196</name>
</gene>
<sequence length="92" mass="10261">MISLIISVNQPNLTIVDGTFATCPRMFKQLWMIHAQIDIQVIPIAFSLLPGATKAIYTCVFSILCRAITLLSLANNDKFKKTPPQLRQPTCL</sequence>
<evidence type="ECO:0000313" key="2">
    <source>
        <dbReference type="Proteomes" id="UP001165960"/>
    </source>
</evidence>
<reference evidence="1" key="1">
    <citation type="submission" date="2022-04" db="EMBL/GenBank/DDBJ databases">
        <title>Genome of the entomopathogenic fungus Entomophthora muscae.</title>
        <authorList>
            <person name="Elya C."/>
            <person name="Lovett B.R."/>
            <person name="Lee E."/>
            <person name="Macias A.M."/>
            <person name="Hajek A.E."/>
            <person name="De Bivort B.L."/>
            <person name="Kasson M.T."/>
            <person name="De Fine Licht H.H."/>
            <person name="Stajich J.E."/>
        </authorList>
    </citation>
    <scope>NUCLEOTIDE SEQUENCE</scope>
    <source>
        <strain evidence="1">Berkeley</strain>
    </source>
</reference>
<comment type="caution">
    <text evidence="1">The sequence shown here is derived from an EMBL/GenBank/DDBJ whole genome shotgun (WGS) entry which is preliminary data.</text>
</comment>
<dbReference type="EMBL" id="QTSX02001050">
    <property type="protein sequence ID" value="KAJ9083286.1"/>
    <property type="molecule type" value="Genomic_DNA"/>
</dbReference>
<evidence type="ECO:0000313" key="1">
    <source>
        <dbReference type="EMBL" id="KAJ9083286.1"/>
    </source>
</evidence>
<dbReference type="Proteomes" id="UP001165960">
    <property type="component" value="Unassembled WGS sequence"/>
</dbReference>
<organism evidence="1 2">
    <name type="scientific">Entomophthora muscae</name>
    <dbReference type="NCBI Taxonomy" id="34485"/>
    <lineage>
        <taxon>Eukaryota</taxon>
        <taxon>Fungi</taxon>
        <taxon>Fungi incertae sedis</taxon>
        <taxon>Zoopagomycota</taxon>
        <taxon>Entomophthoromycotina</taxon>
        <taxon>Entomophthoromycetes</taxon>
        <taxon>Entomophthorales</taxon>
        <taxon>Entomophthoraceae</taxon>
        <taxon>Entomophthora</taxon>
    </lineage>
</organism>
<accession>A0ACC2U958</accession>
<name>A0ACC2U958_9FUNG</name>
<keyword evidence="2" id="KW-1185">Reference proteome</keyword>